<keyword evidence="2" id="KW-1185">Reference proteome</keyword>
<gene>
    <name evidence="1" type="ORF">BG61_15250</name>
</gene>
<name>A0A069PN00_9BURK</name>
<dbReference type="STRING" id="60547.GCA_000751215_03244"/>
<proteinExistence type="predicted"/>
<sequence length="67" mass="7119">MATANDSKLRAVVQTAEQAGGFVWVITLVDFGAGEVKRSMVSEENFATSDAARDAGNDRLKAMAADR</sequence>
<comment type="caution">
    <text evidence="1">The sequence shown here is derived from an EMBL/GenBank/DDBJ whole genome shotgun (WGS) entry which is preliminary data.</text>
</comment>
<evidence type="ECO:0000313" key="2">
    <source>
        <dbReference type="Proteomes" id="UP000027466"/>
    </source>
</evidence>
<reference evidence="1 2" key="1">
    <citation type="submission" date="2014-03" db="EMBL/GenBank/DDBJ databases">
        <title>Draft Genome Sequences of Four Burkholderia Strains.</title>
        <authorList>
            <person name="Liu X.Y."/>
            <person name="Li C.X."/>
            <person name="Xu J.H."/>
        </authorList>
    </citation>
    <scope>NUCLEOTIDE SEQUENCE [LARGE SCALE GENOMIC DNA]</scope>
    <source>
        <strain evidence="1 2">DSM 50014</strain>
    </source>
</reference>
<dbReference type="EMBL" id="JFHC01000023">
    <property type="protein sequence ID" value="KDR41842.1"/>
    <property type="molecule type" value="Genomic_DNA"/>
</dbReference>
<dbReference type="RefSeq" id="WP_035933265.1">
    <property type="nucleotide sequence ID" value="NZ_CADFFX010000011.1"/>
</dbReference>
<dbReference type="AlphaFoldDB" id="A0A069PN00"/>
<protein>
    <submittedName>
        <fullName evidence="1">Uncharacterized protein</fullName>
    </submittedName>
</protein>
<dbReference type="Proteomes" id="UP000027466">
    <property type="component" value="Unassembled WGS sequence"/>
</dbReference>
<accession>A0A069PN00</accession>
<evidence type="ECO:0000313" key="1">
    <source>
        <dbReference type="EMBL" id="KDR41842.1"/>
    </source>
</evidence>
<organism evidence="1 2">
    <name type="scientific">Caballeronia glathei</name>
    <dbReference type="NCBI Taxonomy" id="60547"/>
    <lineage>
        <taxon>Bacteria</taxon>
        <taxon>Pseudomonadati</taxon>
        <taxon>Pseudomonadota</taxon>
        <taxon>Betaproteobacteria</taxon>
        <taxon>Burkholderiales</taxon>
        <taxon>Burkholderiaceae</taxon>
        <taxon>Caballeronia</taxon>
    </lineage>
</organism>